<feature type="binding site" evidence="6">
    <location>
        <begin position="289"/>
        <end position="291"/>
    </location>
    <ligand>
        <name>substrate</name>
    </ligand>
</feature>
<comment type="caution">
    <text evidence="8">The sequence shown here is derived from an EMBL/GenBank/DDBJ whole genome shotgun (WGS) entry which is preliminary data.</text>
</comment>
<dbReference type="HAMAP" id="MF_03158">
    <property type="entry name" value="THI4"/>
    <property type="match status" value="1"/>
</dbReference>
<dbReference type="eggNOG" id="KOG2960">
    <property type="taxonomic scope" value="Eukaryota"/>
</dbReference>
<evidence type="ECO:0000256" key="3">
    <source>
        <dbReference type="ARBA" id="ARBA00022977"/>
    </source>
</evidence>
<feature type="modified residue" description="2,3-didehydroalanine (Cys)" evidence="6">
    <location>
        <position position="210"/>
    </location>
</feature>
<reference evidence="8 9" key="1">
    <citation type="submission" date="2015-12" db="EMBL/GenBank/DDBJ databases">
        <title>Draft genome sequence of Moniliophthora roreri, the causal agent of frosty pod rot of cacao.</title>
        <authorList>
            <person name="Aime M.C."/>
            <person name="Diaz-Valderrama J.R."/>
            <person name="Kijpornyongpan T."/>
            <person name="Phillips-Mora W."/>
        </authorList>
    </citation>
    <scope>NUCLEOTIDE SEQUENCE [LARGE SCALE GENOMIC DNA]</scope>
    <source>
        <strain evidence="8 9">MCA 2952</strain>
    </source>
</reference>
<feature type="binding site" evidence="6">
    <location>
        <position position="212"/>
    </location>
    <ligand>
        <name>substrate</name>
    </ligand>
</feature>
<evidence type="ECO:0000313" key="8">
    <source>
        <dbReference type="EMBL" id="KTB33791.1"/>
    </source>
</evidence>
<feature type="binding site" evidence="6">
    <location>
        <position position="279"/>
    </location>
    <ligand>
        <name>substrate</name>
    </ligand>
</feature>
<comment type="subcellular location">
    <subcellularLocation>
        <location evidence="6">Cytoplasm</location>
    </subcellularLocation>
    <subcellularLocation>
        <location evidence="6">Nucleus</location>
    </subcellularLocation>
</comment>
<keyword evidence="3 6" id="KW-0784">Thiamine biosynthesis</keyword>
<dbReference type="EMBL" id="LATX01002135">
    <property type="protein sequence ID" value="KTB33791.1"/>
    <property type="molecule type" value="Genomic_DNA"/>
</dbReference>
<dbReference type="Gene3D" id="6.10.250.2840">
    <property type="match status" value="1"/>
</dbReference>
<comment type="cofactor">
    <cofactor evidence="6">
        <name>Fe cation</name>
        <dbReference type="ChEBI" id="CHEBI:24875"/>
    </cofactor>
    <text evidence="6">Binds 1 Fe cation per subunit.</text>
</comment>
<evidence type="ECO:0000256" key="6">
    <source>
        <dbReference type="HAMAP-Rule" id="MF_03158"/>
    </source>
</evidence>
<dbReference type="GO" id="GO:0005506">
    <property type="term" value="F:iron ion binding"/>
    <property type="evidence" value="ECO:0007669"/>
    <property type="project" value="UniProtKB-UniRule"/>
</dbReference>
<evidence type="ECO:0000256" key="1">
    <source>
        <dbReference type="ARBA" id="ARBA00022679"/>
    </source>
</evidence>
<comment type="similarity">
    <text evidence="6">Belongs to the THI4 family.</text>
</comment>
<dbReference type="InterPro" id="IPR002922">
    <property type="entry name" value="Thi4_fam"/>
</dbReference>
<evidence type="ECO:0000256" key="7">
    <source>
        <dbReference type="SAM" id="MobiDB-lite"/>
    </source>
</evidence>
<dbReference type="PANTHER" id="PTHR43422">
    <property type="entry name" value="THIAMINE THIAZOLE SYNTHASE"/>
    <property type="match status" value="1"/>
</dbReference>
<keyword evidence="5 6" id="KW-0520">NAD</keyword>
<dbReference type="SUPFAM" id="SSF51905">
    <property type="entry name" value="FAD/NAD(P)-binding domain"/>
    <property type="match status" value="1"/>
</dbReference>
<keyword evidence="1 6" id="KW-0808">Transferase</keyword>
<dbReference type="InterPro" id="IPR036188">
    <property type="entry name" value="FAD/NAD-bd_sf"/>
</dbReference>
<dbReference type="InterPro" id="IPR027495">
    <property type="entry name" value="Sti35"/>
</dbReference>
<keyword evidence="6" id="KW-0539">Nucleus</keyword>
<keyword evidence="2 6" id="KW-0479">Metal-binding</keyword>
<dbReference type="GO" id="GO:0160205">
    <property type="term" value="F:cysteine-dependent adenosine diphosphate thiazole synthase activity"/>
    <property type="evidence" value="ECO:0007669"/>
    <property type="project" value="UniProtKB-EC"/>
</dbReference>
<comment type="catalytic activity">
    <reaction evidence="6">
        <text>[ADP-thiazole synthase]-L-cysteine + glycine + NAD(+) = [ADP-thiazole synthase]-dehydroalanine + ADP-5-ethyl-4-methylthiazole-2-carboxylate + nicotinamide + 3 H2O + 2 H(+)</text>
        <dbReference type="Rhea" id="RHEA:55708"/>
        <dbReference type="Rhea" id="RHEA-COMP:14264"/>
        <dbReference type="Rhea" id="RHEA-COMP:14265"/>
        <dbReference type="ChEBI" id="CHEBI:15377"/>
        <dbReference type="ChEBI" id="CHEBI:15378"/>
        <dbReference type="ChEBI" id="CHEBI:17154"/>
        <dbReference type="ChEBI" id="CHEBI:29950"/>
        <dbReference type="ChEBI" id="CHEBI:57305"/>
        <dbReference type="ChEBI" id="CHEBI:57540"/>
        <dbReference type="ChEBI" id="CHEBI:90873"/>
        <dbReference type="ChEBI" id="CHEBI:139151"/>
        <dbReference type="EC" id="2.4.2.60"/>
    </reaction>
</comment>
<comment type="PTM">
    <text evidence="6">During the catalytic reaction, a sulfide is transferred from Cys-210 to a reaction intermediate, generating a dehydroalanine residue.</text>
</comment>
<sequence length="522" mass="56919">MAPAQTPDFVTPAATADPVKDLKSNGTNGATAKYDVVEDYEGNYTFAPIEEAQVSRAMIKRYFEMMYERVISDVVIVGAGSSGLTCAYKLASLRPDLKITILEANVAPGGGAWLGGQLMTPMVVRKPADRFLTEIGVPFEDEGNYVVVKHAALFTSTLLSRVLAMPNVVMMNATAVEDLMIHEDHQGKQRVSGVVTNWTLVALNHDTQSCMDPNTITAPVVVSATGHDGPMGAFSAKRLVSAGLLKELGNMRGLDMNRSEPAIVNNTREVAPGLIMTGMELSEHDGKNRMGPTFGGMIGSGIKAAHETLRVLDSAQIVAGKVARMSLRRRNPFKFSSDEGEENVVLDEQEQEEVIQRLREENNKSSAQYSLAIQCIVCLSTLVHLIYLFNPTAEPLSALIPNQPSLGIDPQIPLPRPFTVISLALHLNAILLFDPTHVHFLLRRMQLGDNIEIHPLPYNLSYILSLVAPAVCFFLRKPWLTIGWWSITPAVIYAVQAVQEAITQGNENITALEAMKYTAPGA</sequence>
<dbReference type="AlphaFoldDB" id="A0A0W0FBR7"/>
<comment type="subunit">
    <text evidence="6">Homooctamer.</text>
</comment>
<dbReference type="GO" id="GO:0052837">
    <property type="term" value="P:thiazole biosynthetic process"/>
    <property type="evidence" value="ECO:0007669"/>
    <property type="project" value="UniProtKB-UniRule"/>
</dbReference>
<organism evidence="8 9">
    <name type="scientific">Moniliophthora roreri</name>
    <name type="common">Frosty pod rot fungus</name>
    <name type="synonym">Monilia roreri</name>
    <dbReference type="NCBI Taxonomy" id="221103"/>
    <lineage>
        <taxon>Eukaryota</taxon>
        <taxon>Fungi</taxon>
        <taxon>Dikarya</taxon>
        <taxon>Basidiomycota</taxon>
        <taxon>Agaricomycotina</taxon>
        <taxon>Agaricomycetes</taxon>
        <taxon>Agaricomycetidae</taxon>
        <taxon>Agaricales</taxon>
        <taxon>Marasmiineae</taxon>
        <taxon>Marasmiaceae</taxon>
        <taxon>Moniliophthora</taxon>
    </lineage>
</organism>
<keyword evidence="4 6" id="KW-0408">Iron</keyword>
<gene>
    <name evidence="8" type="ORF">WG66_13645</name>
</gene>
<evidence type="ECO:0000313" key="9">
    <source>
        <dbReference type="Proteomes" id="UP000054988"/>
    </source>
</evidence>
<evidence type="ECO:0000256" key="2">
    <source>
        <dbReference type="ARBA" id="ARBA00022723"/>
    </source>
</evidence>
<feature type="binding site" evidence="6">
    <location>
        <position position="176"/>
    </location>
    <ligand>
        <name>substrate</name>
    </ligand>
</feature>
<feature type="binding site" evidence="6">
    <location>
        <begin position="103"/>
        <end position="104"/>
    </location>
    <ligand>
        <name>substrate</name>
    </ligand>
</feature>
<feature type="binding site" evidence="6">
    <location>
        <position position="111"/>
    </location>
    <ligand>
        <name>substrate</name>
    </ligand>
</feature>
<dbReference type="Pfam" id="PF01946">
    <property type="entry name" value="Thi4"/>
    <property type="match status" value="1"/>
</dbReference>
<dbReference type="GO" id="GO:0005829">
    <property type="term" value="C:cytosol"/>
    <property type="evidence" value="ECO:0007669"/>
    <property type="project" value="UniProtKB-UniRule"/>
</dbReference>
<evidence type="ECO:0000256" key="4">
    <source>
        <dbReference type="ARBA" id="ARBA00023004"/>
    </source>
</evidence>
<dbReference type="EC" id="2.4.2.60" evidence="6"/>
<accession>A0A0W0FBR7</accession>
<dbReference type="Proteomes" id="UP000054988">
    <property type="component" value="Unassembled WGS sequence"/>
</dbReference>
<keyword evidence="6" id="KW-0963">Cytoplasm</keyword>
<proteinExistence type="inferred from homology"/>
<dbReference type="GO" id="GO:0005634">
    <property type="term" value="C:nucleus"/>
    <property type="evidence" value="ECO:0007669"/>
    <property type="project" value="UniProtKB-SubCell"/>
</dbReference>
<feature type="binding site" evidence="6">
    <location>
        <position position="227"/>
    </location>
    <ligand>
        <name>substrate</name>
    </ligand>
</feature>
<protein>
    <recommendedName>
        <fullName evidence="6">Thiamine thiazole synthase</fullName>
    </recommendedName>
    <alternativeName>
        <fullName evidence="6">Thiazole biosynthetic enzyme</fullName>
        <ecNumber evidence="6">2.4.2.60</ecNumber>
    </alternativeName>
</protein>
<feature type="region of interest" description="Disordered" evidence="7">
    <location>
        <begin position="1"/>
        <end position="22"/>
    </location>
</feature>
<dbReference type="GO" id="GO:0009228">
    <property type="term" value="P:thiamine biosynthetic process"/>
    <property type="evidence" value="ECO:0007669"/>
    <property type="project" value="UniProtKB-UniRule"/>
</dbReference>
<dbReference type="NCBIfam" id="TIGR00292">
    <property type="entry name" value="sulfide-dependent adenosine diphosphate thiazole synthase"/>
    <property type="match status" value="1"/>
</dbReference>
<name>A0A0W0FBR7_MONRR</name>
<dbReference type="PANTHER" id="PTHR43422:SF3">
    <property type="entry name" value="THIAMINE THIAZOLE SYNTHASE"/>
    <property type="match status" value="1"/>
</dbReference>
<dbReference type="Gene3D" id="3.50.50.60">
    <property type="entry name" value="FAD/NAD(P)-binding domain"/>
    <property type="match status" value="1"/>
</dbReference>
<evidence type="ECO:0000256" key="5">
    <source>
        <dbReference type="ARBA" id="ARBA00023027"/>
    </source>
</evidence>
<feature type="binding site" evidence="6">
    <location>
        <position position="82"/>
    </location>
    <ligand>
        <name>substrate</name>
    </ligand>
</feature>
<comment type="function">
    <text evidence="6">Involved in biosynthesis of the thiamine precursor thiazole. Catalyzes the conversion of NAD and glycine to adenosine diphosphate 5-(2-hydroxyethyl)-4-methylthiazole-2-carboxylic acid (ADT), an adenylated thiazole intermediate. The reaction includes an iron-dependent sulfide transfer from a conserved cysteine residue of the protein to a thiazole intermediate. The enzyme can only undergo a single turnover, which suggests it is a suicide enzyme. May have additional roles in adaptation to various stress conditions and in DNA damage tolerance.</text>
</comment>